<dbReference type="Gene3D" id="1.20.5.190">
    <property type="match status" value="1"/>
</dbReference>
<dbReference type="EMBL" id="JAYMYS010000006">
    <property type="protein sequence ID" value="KAK7389214.1"/>
    <property type="molecule type" value="Genomic_DNA"/>
</dbReference>
<comment type="caution">
    <text evidence="6">The sequence shown here is derived from an EMBL/GenBank/DDBJ whole genome shotgun (WGS) entry which is preliminary data.</text>
</comment>
<dbReference type="PANTHER" id="PTHR32295">
    <property type="entry name" value="IQ-DOMAIN 5-RELATED"/>
    <property type="match status" value="1"/>
</dbReference>
<feature type="compositionally biased region" description="Polar residues" evidence="4">
    <location>
        <begin position="396"/>
        <end position="405"/>
    </location>
</feature>
<dbReference type="PROSITE" id="PS50096">
    <property type="entry name" value="IQ"/>
    <property type="match status" value="2"/>
</dbReference>
<evidence type="ECO:0000256" key="2">
    <source>
        <dbReference type="ARBA" id="ARBA00024341"/>
    </source>
</evidence>
<gene>
    <name evidence="6" type="ORF">VNO78_24050</name>
</gene>
<feature type="compositionally biased region" description="Basic residues" evidence="4">
    <location>
        <begin position="25"/>
        <end position="34"/>
    </location>
</feature>
<feature type="domain" description="DUF4005" evidence="5">
    <location>
        <begin position="333"/>
        <end position="407"/>
    </location>
</feature>
<feature type="compositionally biased region" description="Basic and acidic residues" evidence="4">
    <location>
        <begin position="41"/>
        <end position="53"/>
    </location>
</feature>
<dbReference type="Proteomes" id="UP001386955">
    <property type="component" value="Unassembled WGS sequence"/>
</dbReference>
<feature type="compositionally biased region" description="Basic and acidic residues" evidence="4">
    <location>
        <begin position="181"/>
        <end position="193"/>
    </location>
</feature>
<dbReference type="GO" id="GO:0005516">
    <property type="term" value="F:calmodulin binding"/>
    <property type="evidence" value="ECO:0007669"/>
    <property type="project" value="UniProtKB-KW"/>
</dbReference>
<feature type="region of interest" description="Disordered" evidence="4">
    <location>
        <begin position="174"/>
        <end position="197"/>
    </location>
</feature>
<dbReference type="CDD" id="cd23767">
    <property type="entry name" value="IQCD"/>
    <property type="match status" value="1"/>
</dbReference>
<accession>A0AAN9S7U2</accession>
<comment type="similarity">
    <text evidence="2">Belongs to the IQD family.</text>
</comment>
<keyword evidence="7" id="KW-1185">Reference proteome</keyword>
<feature type="region of interest" description="Disordered" evidence="4">
    <location>
        <begin position="381"/>
        <end position="407"/>
    </location>
</feature>
<dbReference type="InterPro" id="IPR000048">
    <property type="entry name" value="IQ_motif_EF-hand-BS"/>
</dbReference>
<dbReference type="AlphaFoldDB" id="A0AAN9S7U2"/>
<organism evidence="6 7">
    <name type="scientific">Psophocarpus tetragonolobus</name>
    <name type="common">Winged bean</name>
    <name type="synonym">Dolichos tetragonolobus</name>
    <dbReference type="NCBI Taxonomy" id="3891"/>
    <lineage>
        <taxon>Eukaryota</taxon>
        <taxon>Viridiplantae</taxon>
        <taxon>Streptophyta</taxon>
        <taxon>Embryophyta</taxon>
        <taxon>Tracheophyta</taxon>
        <taxon>Spermatophyta</taxon>
        <taxon>Magnoliopsida</taxon>
        <taxon>eudicotyledons</taxon>
        <taxon>Gunneridae</taxon>
        <taxon>Pentapetalae</taxon>
        <taxon>rosids</taxon>
        <taxon>fabids</taxon>
        <taxon>Fabales</taxon>
        <taxon>Fabaceae</taxon>
        <taxon>Papilionoideae</taxon>
        <taxon>50 kb inversion clade</taxon>
        <taxon>NPAAA clade</taxon>
        <taxon>indigoferoid/millettioid clade</taxon>
        <taxon>Phaseoleae</taxon>
        <taxon>Psophocarpus</taxon>
    </lineage>
</organism>
<dbReference type="Pfam" id="PF13178">
    <property type="entry name" value="DUF4005"/>
    <property type="match status" value="1"/>
</dbReference>
<feature type="region of interest" description="Disordered" evidence="4">
    <location>
        <begin position="19"/>
        <end position="53"/>
    </location>
</feature>
<evidence type="ECO:0000256" key="3">
    <source>
        <dbReference type="ARBA" id="ARBA00024378"/>
    </source>
</evidence>
<evidence type="ECO:0000313" key="7">
    <source>
        <dbReference type="Proteomes" id="UP001386955"/>
    </source>
</evidence>
<evidence type="ECO:0000259" key="5">
    <source>
        <dbReference type="Pfam" id="PF13178"/>
    </source>
</evidence>
<proteinExistence type="inferred from homology"/>
<evidence type="ECO:0000256" key="1">
    <source>
        <dbReference type="ARBA" id="ARBA00022860"/>
    </source>
</evidence>
<feature type="region of interest" description="Disordered" evidence="4">
    <location>
        <begin position="339"/>
        <end position="362"/>
    </location>
</feature>
<protein>
    <recommendedName>
        <fullName evidence="5">DUF4005 domain-containing protein</fullName>
    </recommendedName>
</protein>
<evidence type="ECO:0000313" key="6">
    <source>
        <dbReference type="EMBL" id="KAK7389214.1"/>
    </source>
</evidence>
<reference evidence="6 7" key="1">
    <citation type="submission" date="2024-01" db="EMBL/GenBank/DDBJ databases">
        <title>The genomes of 5 underutilized Papilionoideae crops provide insights into root nodulation and disease resistanc.</title>
        <authorList>
            <person name="Jiang F."/>
        </authorList>
    </citation>
    <scope>NUCLEOTIDE SEQUENCE [LARGE SCALE GENOMIC DNA]</scope>
    <source>
        <strain evidence="6">DUOXIRENSHENG_FW03</strain>
        <tissue evidence="6">Leaves</tissue>
    </source>
</reference>
<name>A0AAN9S7U2_PSOTE</name>
<dbReference type="InterPro" id="IPR025064">
    <property type="entry name" value="DUF4005"/>
</dbReference>
<dbReference type="Pfam" id="PF00612">
    <property type="entry name" value="IQ"/>
    <property type="match status" value="1"/>
</dbReference>
<dbReference type="PANTHER" id="PTHR32295:SF11">
    <property type="entry name" value="PROTEIN IQ-DOMAIN 22"/>
    <property type="match status" value="1"/>
</dbReference>
<sequence>MGKASKWFRGLLGLKKTDYTTSPAKPHKEKRRWTFVKSSHSHTEKDNHTQRDNNNHAIAVAAATAAVAEAAVAAAEAAAVVVRLTSSSSARCADAGPTRIRQHWAAVKIQAAFRACLARRALRALKGLVKLQALVRGHIERKRTAEWLKRVQALLHAQAQVSARLTLHASPSSAKFSSHLHGPETPEKFESPVRSKSMKYEQSPMLKRIGSKSCIHINGYQEICGSGSIRSESQVNEQSCNSGRSLIRTYSSNDERNDRVLEIDSGKPNFTLKRRNLSYSTGCDHYSKSLNSLKESTSLQSGQSPSCEVQSYSYCSQKVNEVEDSPFCTADNSPQFLSANSKDDGFKRSPFTPTRSDGSRSYIRGYPDHPSYMACTESSKAKVRSLSAPKQRPQSERSGSSNRYSLNGFDMSRLATQRTMHASFTNKAYPGSGRLDKLGMPVGCRGVVGYHWRVLLVTANPVPPLSPPIVKNLSIEIICK</sequence>
<keyword evidence="1" id="KW-0112">Calmodulin-binding</keyword>
<evidence type="ECO:0000256" key="4">
    <source>
        <dbReference type="SAM" id="MobiDB-lite"/>
    </source>
</evidence>
<comment type="subunit">
    <text evidence="3">Binds to multiple calmodulin (CaM) in the presence of Ca(2+) and CaM-like proteins.</text>
</comment>